<dbReference type="EMBL" id="WKKZ01001038">
    <property type="protein sequence ID" value="MSE06533.1"/>
    <property type="molecule type" value="Genomic_DNA"/>
</dbReference>
<organism evidence="2 3">
    <name type="scientific">Ligilactobacillus salivarius</name>
    <dbReference type="NCBI Taxonomy" id="1624"/>
    <lineage>
        <taxon>Bacteria</taxon>
        <taxon>Bacillati</taxon>
        <taxon>Bacillota</taxon>
        <taxon>Bacilli</taxon>
        <taxon>Lactobacillales</taxon>
        <taxon>Lactobacillaceae</taxon>
        <taxon>Ligilactobacillus</taxon>
    </lineage>
</organism>
<dbReference type="AlphaFoldDB" id="A0A6A8LTK0"/>
<comment type="caution">
    <text evidence="2">The sequence shown here is derived from an EMBL/GenBank/DDBJ whole genome shotgun (WGS) entry which is preliminary data.</text>
</comment>
<proteinExistence type="predicted"/>
<keyword evidence="2" id="KW-0255">Endonuclease</keyword>
<name>A0A6A8LTK0_9LACO</name>
<accession>A0A6A8LTK0</accession>
<reference evidence="2 3" key="1">
    <citation type="submission" date="2019-11" db="EMBL/GenBank/DDBJ databases">
        <title>Draft Genome Sequence of Plant Growth-Promoting Rhizosphere-Associated Bacteria.</title>
        <authorList>
            <person name="Vasilyev I.Y."/>
            <person name="Radchenko V."/>
            <person name="Ilnitskaya E.V."/>
        </authorList>
    </citation>
    <scope>NUCLEOTIDE SEQUENCE [LARGE SCALE GENOMIC DNA]</scope>
    <source>
        <strain evidence="2 3">VRA_1sq_f</strain>
    </source>
</reference>
<feature type="non-terminal residue" evidence="2">
    <location>
        <position position="1"/>
    </location>
</feature>
<evidence type="ECO:0000259" key="1">
    <source>
        <dbReference type="Pfam" id="PF16592"/>
    </source>
</evidence>
<evidence type="ECO:0000313" key="3">
    <source>
        <dbReference type="Proteomes" id="UP000437575"/>
    </source>
</evidence>
<dbReference type="Proteomes" id="UP000437575">
    <property type="component" value="Unassembled WGS sequence"/>
</dbReference>
<protein>
    <submittedName>
        <fullName evidence="2">Type II CRISPR RNA-guided endonuclease Cas9</fullName>
    </submittedName>
</protein>
<gene>
    <name evidence="2" type="ORF">GKC34_12490</name>
</gene>
<keyword evidence="2" id="KW-0540">Nuclease</keyword>
<evidence type="ECO:0000313" key="2">
    <source>
        <dbReference type="EMBL" id="MSE06533.1"/>
    </source>
</evidence>
<dbReference type="InterPro" id="IPR032240">
    <property type="entry name" value="Cas9_REC"/>
</dbReference>
<dbReference type="NCBIfam" id="TIGR01865">
    <property type="entry name" value="cas_Csn1"/>
    <property type="match status" value="1"/>
</dbReference>
<dbReference type="GO" id="GO:0004519">
    <property type="term" value="F:endonuclease activity"/>
    <property type="evidence" value="ECO:0007669"/>
    <property type="project" value="UniProtKB-KW"/>
</dbReference>
<sequence length="138" mass="15744">FTTRKNVAKDNLATSLNCDAESITGLSDNEKFNSSLSSYIDLKAILGNIVDDYSKNEDLEKIIEYSTIFEDGNIYKEKLSEISWLTDEQIEKLSNIHFKGWGRLSKKLLTQITNENGERIIDALWNTSNNFIQVISDE</sequence>
<dbReference type="InterPro" id="IPR028629">
    <property type="entry name" value="Cas9"/>
</dbReference>
<feature type="domain" description="CRISPR-associated endonuclease Cas9 REC lobe" evidence="1">
    <location>
        <begin position="4"/>
        <end position="138"/>
    </location>
</feature>
<keyword evidence="2" id="KW-0378">Hydrolase</keyword>
<dbReference type="Pfam" id="PF16592">
    <property type="entry name" value="Cas9_REC"/>
    <property type="match status" value="1"/>
</dbReference>
<feature type="non-terminal residue" evidence="2">
    <location>
        <position position="138"/>
    </location>
</feature>